<sequence>MHDRVIAYLYLAVIKVVVILNVLQPLPITLLNATLGFAINLDMLFHDPGGGGNGDAVVVVLFRRFSLVSSVDAAPPVSPYGHLFPDWRLSQARMVNVVAAAVAGAANSRMQLWGSVDSYRTNCPSAFSLQVLWGTSRRAARPALLAWHVRVIASCHARLRRSWWFVTLTDFELIKTGQNGRSVVSD</sequence>
<name>A0A9K3Q7T8_9STRA</name>
<accession>A0A9K3Q7T8</accession>
<comment type="caution">
    <text evidence="2">The sequence shown here is derived from an EMBL/GenBank/DDBJ whole genome shotgun (WGS) entry which is preliminary data.</text>
</comment>
<proteinExistence type="predicted"/>
<dbReference type="AlphaFoldDB" id="A0A9K3Q7T8"/>
<evidence type="ECO:0000313" key="2">
    <source>
        <dbReference type="EMBL" id="KAG7371369.1"/>
    </source>
</evidence>
<keyword evidence="3" id="KW-1185">Reference proteome</keyword>
<organism evidence="2 3">
    <name type="scientific">Nitzschia inconspicua</name>
    <dbReference type="NCBI Taxonomy" id="303405"/>
    <lineage>
        <taxon>Eukaryota</taxon>
        <taxon>Sar</taxon>
        <taxon>Stramenopiles</taxon>
        <taxon>Ochrophyta</taxon>
        <taxon>Bacillariophyta</taxon>
        <taxon>Bacillariophyceae</taxon>
        <taxon>Bacillariophycidae</taxon>
        <taxon>Bacillariales</taxon>
        <taxon>Bacillariaceae</taxon>
        <taxon>Nitzschia</taxon>
    </lineage>
</organism>
<dbReference type="EMBL" id="JAGRRH010000004">
    <property type="protein sequence ID" value="KAG7371369.1"/>
    <property type="molecule type" value="Genomic_DNA"/>
</dbReference>
<evidence type="ECO:0000313" key="3">
    <source>
        <dbReference type="Proteomes" id="UP000693970"/>
    </source>
</evidence>
<keyword evidence="1" id="KW-0812">Transmembrane</keyword>
<reference evidence="2" key="2">
    <citation type="submission" date="2021-04" db="EMBL/GenBank/DDBJ databases">
        <authorList>
            <person name="Podell S."/>
        </authorList>
    </citation>
    <scope>NUCLEOTIDE SEQUENCE</scope>
    <source>
        <strain evidence="2">Hildebrandi</strain>
    </source>
</reference>
<gene>
    <name evidence="2" type="ORF">IV203_019939</name>
</gene>
<reference evidence="2" key="1">
    <citation type="journal article" date="2021" name="Sci. Rep.">
        <title>Diploid genomic architecture of Nitzschia inconspicua, an elite biomass production diatom.</title>
        <authorList>
            <person name="Oliver A."/>
            <person name="Podell S."/>
            <person name="Pinowska A."/>
            <person name="Traller J.C."/>
            <person name="Smith S.R."/>
            <person name="McClure R."/>
            <person name="Beliaev A."/>
            <person name="Bohutskyi P."/>
            <person name="Hill E.A."/>
            <person name="Rabines A."/>
            <person name="Zheng H."/>
            <person name="Allen L.Z."/>
            <person name="Kuo A."/>
            <person name="Grigoriev I.V."/>
            <person name="Allen A.E."/>
            <person name="Hazlebeck D."/>
            <person name="Allen E.E."/>
        </authorList>
    </citation>
    <scope>NUCLEOTIDE SEQUENCE</scope>
    <source>
        <strain evidence="2">Hildebrandi</strain>
    </source>
</reference>
<feature type="transmembrane region" description="Helical" evidence="1">
    <location>
        <begin position="6"/>
        <end position="23"/>
    </location>
</feature>
<keyword evidence="1" id="KW-1133">Transmembrane helix</keyword>
<protein>
    <submittedName>
        <fullName evidence="2">Uncharacterized protein</fullName>
    </submittedName>
</protein>
<evidence type="ECO:0000256" key="1">
    <source>
        <dbReference type="SAM" id="Phobius"/>
    </source>
</evidence>
<keyword evidence="1" id="KW-0472">Membrane</keyword>
<dbReference type="Proteomes" id="UP000693970">
    <property type="component" value="Unassembled WGS sequence"/>
</dbReference>